<keyword evidence="6" id="KW-0112">Calmodulin-binding</keyword>
<dbReference type="SUPFAM" id="SSF50978">
    <property type="entry name" value="WD40 repeat-like"/>
    <property type="match status" value="1"/>
</dbReference>
<feature type="region of interest" description="Disordered" evidence="9">
    <location>
        <begin position="1"/>
        <end position="71"/>
    </location>
</feature>
<evidence type="ECO:0000313" key="12">
    <source>
        <dbReference type="Proteomes" id="UP000694389"/>
    </source>
</evidence>
<dbReference type="PROSITE" id="PS50082">
    <property type="entry name" value="WD_REPEATS_2"/>
    <property type="match status" value="3"/>
</dbReference>
<evidence type="ECO:0000256" key="8">
    <source>
        <dbReference type="PROSITE-ProRule" id="PRU00221"/>
    </source>
</evidence>
<feature type="domain" description="Striatin N-terminal" evidence="10">
    <location>
        <begin position="73"/>
        <end position="202"/>
    </location>
</feature>
<dbReference type="FunFam" id="1.20.5.300:FF:000001">
    <property type="entry name" value="striatin isoform X1"/>
    <property type="match status" value="1"/>
</dbReference>
<dbReference type="PANTHER" id="PTHR15653">
    <property type="entry name" value="STRIATIN"/>
    <property type="match status" value="1"/>
</dbReference>
<evidence type="ECO:0000256" key="1">
    <source>
        <dbReference type="ARBA" id="ARBA00004496"/>
    </source>
</evidence>
<evidence type="ECO:0000313" key="11">
    <source>
        <dbReference type="Ensembl" id="ENSDLAP00005001393.2"/>
    </source>
</evidence>
<keyword evidence="7" id="KW-0175">Coiled coil</keyword>
<evidence type="ECO:0000256" key="7">
    <source>
        <dbReference type="ARBA" id="ARBA00023054"/>
    </source>
</evidence>
<dbReference type="GO" id="GO:0070016">
    <property type="term" value="F:armadillo repeat domain binding"/>
    <property type="evidence" value="ECO:0007669"/>
    <property type="project" value="TreeGrafter"/>
</dbReference>
<evidence type="ECO:0000256" key="5">
    <source>
        <dbReference type="ARBA" id="ARBA00022737"/>
    </source>
</evidence>
<dbReference type="GO" id="GO:0044877">
    <property type="term" value="F:protein-containing complex binding"/>
    <property type="evidence" value="ECO:0007669"/>
    <property type="project" value="TreeGrafter"/>
</dbReference>
<dbReference type="Gene3D" id="1.20.5.300">
    <property type="match status" value="1"/>
</dbReference>
<comment type="subcellular location">
    <subcellularLocation>
        <location evidence="1">Cytoplasm</location>
    </subcellularLocation>
</comment>
<feature type="repeat" description="WD" evidence="8">
    <location>
        <begin position="667"/>
        <end position="708"/>
    </location>
</feature>
<dbReference type="PROSITE" id="PS50294">
    <property type="entry name" value="WD_REPEATS_REGION"/>
    <property type="match status" value="3"/>
</dbReference>
<organism evidence="11 12">
    <name type="scientific">Dicentrarchus labrax</name>
    <name type="common">European seabass</name>
    <name type="synonym">Morone labrax</name>
    <dbReference type="NCBI Taxonomy" id="13489"/>
    <lineage>
        <taxon>Eukaryota</taxon>
        <taxon>Metazoa</taxon>
        <taxon>Chordata</taxon>
        <taxon>Craniata</taxon>
        <taxon>Vertebrata</taxon>
        <taxon>Euteleostomi</taxon>
        <taxon>Actinopterygii</taxon>
        <taxon>Neopterygii</taxon>
        <taxon>Teleostei</taxon>
        <taxon>Neoteleostei</taxon>
        <taxon>Acanthomorphata</taxon>
        <taxon>Eupercaria</taxon>
        <taxon>Moronidae</taxon>
        <taxon>Dicentrarchus</taxon>
    </lineage>
</organism>
<reference evidence="11" key="2">
    <citation type="submission" date="2025-09" db="UniProtKB">
        <authorList>
            <consortium name="Ensembl"/>
        </authorList>
    </citation>
    <scope>IDENTIFICATION</scope>
</reference>
<dbReference type="Proteomes" id="UP000694389">
    <property type="component" value="Unassembled WGS sequence"/>
</dbReference>
<keyword evidence="5" id="KW-0677">Repeat</keyword>
<feature type="region of interest" description="Disordered" evidence="9">
    <location>
        <begin position="209"/>
        <end position="395"/>
    </location>
</feature>
<name>A0A8C4DE42_DICLA</name>
<dbReference type="InterPro" id="IPR051488">
    <property type="entry name" value="WD_repeat_striatin"/>
</dbReference>
<comment type="similarity">
    <text evidence="2">Belongs to the WD repeat striatin family.</text>
</comment>
<evidence type="ECO:0000256" key="9">
    <source>
        <dbReference type="SAM" id="MobiDB-lite"/>
    </source>
</evidence>
<dbReference type="InterPro" id="IPR036322">
    <property type="entry name" value="WD40_repeat_dom_sf"/>
</dbReference>
<dbReference type="AlphaFoldDB" id="A0A8C4DE42"/>
<keyword evidence="8" id="KW-0853">WD repeat</keyword>
<feature type="repeat" description="WD" evidence="8">
    <location>
        <begin position="713"/>
        <end position="745"/>
    </location>
</feature>
<feature type="region of interest" description="Disordered" evidence="9">
    <location>
        <begin position="138"/>
        <end position="182"/>
    </location>
</feature>
<keyword evidence="4" id="KW-0597">Phosphoprotein</keyword>
<proteinExistence type="inferred from homology"/>
<evidence type="ECO:0000259" key="10">
    <source>
        <dbReference type="Pfam" id="PF08232"/>
    </source>
</evidence>
<keyword evidence="12" id="KW-1185">Reference proteome</keyword>
<dbReference type="InterPro" id="IPR001680">
    <property type="entry name" value="WD40_rpt"/>
</dbReference>
<keyword evidence="3" id="KW-0963">Cytoplasm</keyword>
<feature type="compositionally biased region" description="Low complexity" evidence="9">
    <location>
        <begin position="21"/>
        <end position="62"/>
    </location>
</feature>
<dbReference type="GO" id="GO:0005516">
    <property type="term" value="F:calmodulin binding"/>
    <property type="evidence" value="ECO:0007669"/>
    <property type="project" value="UniProtKB-KW"/>
</dbReference>
<dbReference type="FunFam" id="2.130.10.10:FF:000498">
    <property type="entry name" value="Striatin 3"/>
    <property type="match status" value="1"/>
</dbReference>
<accession>A0A8C4DE42</accession>
<dbReference type="GO" id="GO:0005737">
    <property type="term" value="C:cytoplasm"/>
    <property type="evidence" value="ECO:0007669"/>
    <property type="project" value="UniProtKB-SubCell"/>
</dbReference>
<dbReference type="InterPro" id="IPR015943">
    <property type="entry name" value="WD40/YVTN_repeat-like_dom_sf"/>
</dbReference>
<protein>
    <submittedName>
        <fullName evidence="11">Striatin, calmodulin binding protein 4</fullName>
    </submittedName>
</protein>
<feature type="compositionally biased region" description="Acidic residues" evidence="9">
    <location>
        <begin position="321"/>
        <end position="337"/>
    </location>
</feature>
<dbReference type="GO" id="GO:0051721">
    <property type="term" value="F:protein phosphatase 2A binding"/>
    <property type="evidence" value="ECO:0007669"/>
    <property type="project" value="TreeGrafter"/>
</dbReference>
<sequence length="745" mass="81004">MEADRSGGGPNPNSGGGSGAGRNPNGPKAAPGQATSAAATGAMAAAAAAAAAAGAMPGSSQARELQDGDSGMTLPGILHFIQYEWGRFQAEKYRWEAERDELRAQVAFLQGERKGQENMKQDLVRRIKMLEYALKQERAKHQKLKTGNDQSPGDKKPETEADQLPNGPAESDSEPANQMSWKEGRQLLRKYLEEVGYSDTILDMRSKRVRSLLGRSSPEANGPPPSETCPEPEPRAGGESLLVRQIEEQIKRNAGKESSKERLGGSVLDKIPFLHGCEDDDEDDSDEDDDFQGMATDCIDGPRKNKKSRVKMGSEPMTTDLDPEDEEDEDDSEDALSEFDFLGSGEDGEGAGEARISGDGRELENRRNKLQGMMSDFPPKPTPPPSVSGQARSGEGGALGFSSDVFIMDAVGGGDMNLGELADLTVANDNDLSMDMQDNREEFKKTWNPRFTLRSHFDAIRALTFHPKPLDPQAAEMKIRLYSTLSVLSLTMGEDGDSCYSGGLDGTVRCWKMPDLNVDPYDNYDPGIESSVLAGHEDSVWGLTYSAVHHRLASCSADGTIRIWDPQNSAPCLSVFNKEREHGTPTSVAFVATDPNQVVVSFDGGETLLYDLNTEQSTTALETQTKDGSELINRVVSHPSEPVSITAHENRTIRFLDNKTGKVVHSMVAHLDAVTCLTTDPKGTYLISGSHDCSVRLWMLDNRTCVQEITAHRKKHDEAIHDVAFHPSQPFIASAGADALAKIFV</sequence>
<dbReference type="PANTHER" id="PTHR15653:SF1">
    <property type="entry name" value="STRIATIN-4"/>
    <property type="match status" value="1"/>
</dbReference>
<feature type="repeat" description="WD" evidence="8">
    <location>
        <begin position="533"/>
        <end position="565"/>
    </location>
</feature>
<evidence type="ECO:0000256" key="2">
    <source>
        <dbReference type="ARBA" id="ARBA00009616"/>
    </source>
</evidence>
<reference evidence="11" key="1">
    <citation type="submission" date="2025-08" db="UniProtKB">
        <authorList>
            <consortium name="Ensembl"/>
        </authorList>
    </citation>
    <scope>IDENTIFICATION</scope>
</reference>
<feature type="compositionally biased region" description="Gly residues" evidence="9">
    <location>
        <begin position="1"/>
        <end position="20"/>
    </location>
</feature>
<dbReference type="GO" id="GO:0030425">
    <property type="term" value="C:dendrite"/>
    <property type="evidence" value="ECO:0007669"/>
    <property type="project" value="TreeGrafter"/>
</dbReference>
<dbReference type="Ensembl" id="ENSDLAT00005001460.2">
    <property type="protein sequence ID" value="ENSDLAP00005001393.2"/>
    <property type="gene ID" value="ENSDLAG00005000469.2"/>
</dbReference>
<gene>
    <name evidence="11" type="primary">strn4</name>
</gene>
<dbReference type="CDD" id="cd00200">
    <property type="entry name" value="WD40"/>
    <property type="match status" value="1"/>
</dbReference>
<dbReference type="Gene3D" id="2.130.10.10">
    <property type="entry name" value="YVTN repeat-like/Quinoprotein amine dehydrogenase"/>
    <property type="match status" value="2"/>
</dbReference>
<feature type="compositionally biased region" description="Acidic residues" evidence="9">
    <location>
        <begin position="278"/>
        <end position="291"/>
    </location>
</feature>
<dbReference type="InterPro" id="IPR013258">
    <property type="entry name" value="Striatin_N"/>
</dbReference>
<dbReference type="Pfam" id="PF08232">
    <property type="entry name" value="Striatin"/>
    <property type="match status" value="1"/>
</dbReference>
<evidence type="ECO:0000256" key="6">
    <source>
        <dbReference type="ARBA" id="ARBA00022860"/>
    </source>
</evidence>
<evidence type="ECO:0000256" key="3">
    <source>
        <dbReference type="ARBA" id="ARBA00022490"/>
    </source>
</evidence>
<dbReference type="SMART" id="SM00320">
    <property type="entry name" value="WD40"/>
    <property type="match status" value="6"/>
</dbReference>
<feature type="compositionally biased region" description="Basic and acidic residues" evidence="9">
    <location>
        <begin position="245"/>
        <end position="263"/>
    </location>
</feature>
<evidence type="ECO:0000256" key="4">
    <source>
        <dbReference type="ARBA" id="ARBA00022553"/>
    </source>
</evidence>
<feature type="compositionally biased region" description="Basic and acidic residues" evidence="9">
    <location>
        <begin position="356"/>
        <end position="367"/>
    </location>
</feature>
<dbReference type="Pfam" id="PF00400">
    <property type="entry name" value="WD40"/>
    <property type="match status" value="4"/>
</dbReference>
<dbReference type="GeneTree" id="ENSGT00950000183095"/>